<organism evidence="1 2">
    <name type="scientific">Ceratitis capitata</name>
    <name type="common">Mediterranean fruit fly</name>
    <name type="synonym">Tephritis capitata</name>
    <dbReference type="NCBI Taxonomy" id="7213"/>
    <lineage>
        <taxon>Eukaryota</taxon>
        <taxon>Metazoa</taxon>
        <taxon>Ecdysozoa</taxon>
        <taxon>Arthropoda</taxon>
        <taxon>Hexapoda</taxon>
        <taxon>Insecta</taxon>
        <taxon>Pterygota</taxon>
        <taxon>Neoptera</taxon>
        <taxon>Endopterygota</taxon>
        <taxon>Diptera</taxon>
        <taxon>Brachycera</taxon>
        <taxon>Muscomorpha</taxon>
        <taxon>Tephritoidea</taxon>
        <taxon>Tephritidae</taxon>
        <taxon>Ceratitis</taxon>
        <taxon>Ceratitis</taxon>
    </lineage>
</organism>
<dbReference type="AlphaFoldDB" id="A0A811U1T4"/>
<comment type="caution">
    <text evidence="1">The sequence shown here is derived from an EMBL/GenBank/DDBJ whole genome shotgun (WGS) entry which is preliminary data.</text>
</comment>
<protein>
    <submittedName>
        <fullName evidence="1">(Mediterranean fruit fly) hypothetical protein</fullName>
    </submittedName>
</protein>
<evidence type="ECO:0000313" key="2">
    <source>
        <dbReference type="Proteomes" id="UP000606786"/>
    </source>
</evidence>
<keyword evidence="2" id="KW-1185">Reference proteome</keyword>
<dbReference type="EMBL" id="CAJHJT010000001">
    <property type="protein sequence ID" value="CAD6992551.1"/>
    <property type="molecule type" value="Genomic_DNA"/>
</dbReference>
<gene>
    <name evidence="1" type="ORF">CCAP1982_LOCUS1397</name>
</gene>
<evidence type="ECO:0000313" key="1">
    <source>
        <dbReference type="EMBL" id="CAD6992551.1"/>
    </source>
</evidence>
<sequence length="142" mass="16795">MLKEYHRDMTGSAGDSRQKYGIWLLALHLPKYSSIPSKEFTLTVLQKYLPYGHIWPYSNSSFLTRDLLTSLELKSKLIPSGTLAPRIDLLIWPTQNKELNSESIYRYVYKHIKLYLSGCWLVRWLVGTWWTLCHSRFKLRIN</sequence>
<name>A0A811U1T4_CERCA</name>
<proteinExistence type="predicted"/>
<accession>A0A811U1T4</accession>
<reference evidence="1" key="1">
    <citation type="submission" date="2020-11" db="EMBL/GenBank/DDBJ databases">
        <authorList>
            <person name="Whitehead M."/>
        </authorList>
    </citation>
    <scope>NUCLEOTIDE SEQUENCE</scope>
    <source>
        <strain evidence="1">EGII</strain>
    </source>
</reference>
<dbReference type="Proteomes" id="UP000606786">
    <property type="component" value="Unassembled WGS sequence"/>
</dbReference>